<evidence type="ECO:0000313" key="3">
    <source>
        <dbReference type="Proteomes" id="UP000245119"/>
    </source>
</evidence>
<dbReference type="EMBL" id="PZQS01000006">
    <property type="protein sequence ID" value="PVD29346.1"/>
    <property type="molecule type" value="Genomic_DNA"/>
</dbReference>
<gene>
    <name evidence="2" type="ORF">C0Q70_11944</name>
</gene>
<dbReference type="Proteomes" id="UP000245119">
    <property type="component" value="Linkage Group LG6"/>
</dbReference>
<organism evidence="2 3">
    <name type="scientific">Pomacea canaliculata</name>
    <name type="common">Golden apple snail</name>
    <dbReference type="NCBI Taxonomy" id="400727"/>
    <lineage>
        <taxon>Eukaryota</taxon>
        <taxon>Metazoa</taxon>
        <taxon>Spiralia</taxon>
        <taxon>Lophotrochozoa</taxon>
        <taxon>Mollusca</taxon>
        <taxon>Gastropoda</taxon>
        <taxon>Caenogastropoda</taxon>
        <taxon>Architaenioglossa</taxon>
        <taxon>Ampullarioidea</taxon>
        <taxon>Ampullariidae</taxon>
        <taxon>Pomacea</taxon>
    </lineage>
</organism>
<dbReference type="AlphaFoldDB" id="A0A2T7P7H7"/>
<feature type="compositionally biased region" description="Acidic residues" evidence="1">
    <location>
        <begin position="1"/>
        <end position="38"/>
    </location>
</feature>
<keyword evidence="3" id="KW-1185">Reference proteome</keyword>
<comment type="caution">
    <text evidence="2">The sequence shown here is derived from an EMBL/GenBank/DDBJ whole genome shotgun (WGS) entry which is preliminary data.</text>
</comment>
<evidence type="ECO:0000313" key="2">
    <source>
        <dbReference type="EMBL" id="PVD29346.1"/>
    </source>
</evidence>
<reference evidence="2 3" key="1">
    <citation type="submission" date="2018-04" db="EMBL/GenBank/DDBJ databases">
        <title>The genome of golden apple snail Pomacea canaliculata provides insight into stress tolerance and invasive adaptation.</title>
        <authorList>
            <person name="Liu C."/>
            <person name="Liu B."/>
            <person name="Ren Y."/>
            <person name="Zhang Y."/>
            <person name="Wang H."/>
            <person name="Li S."/>
            <person name="Jiang F."/>
            <person name="Yin L."/>
            <person name="Zhang G."/>
            <person name="Qian W."/>
            <person name="Fan W."/>
        </authorList>
    </citation>
    <scope>NUCLEOTIDE SEQUENCE [LARGE SCALE GENOMIC DNA]</scope>
    <source>
        <strain evidence="2">SZHN2017</strain>
        <tissue evidence="2">Muscle</tissue>
    </source>
</reference>
<proteinExistence type="predicted"/>
<name>A0A2T7P7H7_POMCA</name>
<accession>A0A2T7P7H7</accession>
<feature type="region of interest" description="Disordered" evidence="1">
    <location>
        <begin position="1"/>
        <end position="66"/>
    </location>
</feature>
<sequence>MNDDTDVMNDDDTDVMNDDTDVMNDDTDVMNDDTDDEPAQPLTRLHRGTKTRPAPTAAPDSVWSASRDMQEKDLLARCTSHQDDCFPVVAACVSGYSG</sequence>
<protein>
    <submittedName>
        <fullName evidence="2">Uncharacterized protein</fullName>
    </submittedName>
</protein>
<evidence type="ECO:0000256" key="1">
    <source>
        <dbReference type="SAM" id="MobiDB-lite"/>
    </source>
</evidence>